<comment type="caution">
    <text evidence="2">The sequence shown here is derived from an EMBL/GenBank/DDBJ whole genome shotgun (WGS) entry which is preliminary data.</text>
</comment>
<dbReference type="Proteomes" id="UP001152599">
    <property type="component" value="Unassembled WGS sequence"/>
</dbReference>
<proteinExistence type="predicted"/>
<protein>
    <recommendedName>
        <fullName evidence="4">Phosphate-selective porin O and P</fullName>
    </recommendedName>
</protein>
<organism evidence="2 3">
    <name type="scientific">Profundicola chukchiensis</name>
    <dbReference type="NCBI Taxonomy" id="2961959"/>
    <lineage>
        <taxon>Bacteria</taxon>
        <taxon>Pseudomonadati</taxon>
        <taxon>Bacteroidota</taxon>
        <taxon>Flavobacteriia</taxon>
        <taxon>Flavobacteriales</taxon>
        <taxon>Weeksellaceae</taxon>
        <taxon>Profundicola</taxon>
    </lineage>
</organism>
<sequence length="422" mass="47530">MRMNLKNLALSLLVLGGSSMYAQLNDRNIDNFREPDKRGINVFEAPKDTATTFDGLKVRIGGSSTLQFQALDHENSGGAELIEIGSNFNLATANLDLDVQLYDGVRMHLRTYLSSRHHPEPYVKGGYFQIDKLSFIEEGFLDEIMDYTTIKVGHMENNYGDAHFRRTDNAQAMHNPFVGNLIMDAFTTEVGAEVYYRRNGFIGMLGFTNGKLNQSVDNPDSGGASFLAKLGYDKQFNDDFRFRLTGSLYNTGKVATSYLYSADRAGSRYYLVMEPEGSKPASAFRSGRYDPKLNNKISAFMINPFVKYKGLEFFGTYERANGKASYEEEKRTANQYAAEMVYRFGNNENFFLGGRYNKVDAEDIGGDDIEIDRMQIGAGWFMTNNIMVKAEYVNQSYDGYDASSIFHDGKFDGFMAEAVISF</sequence>
<feature type="chain" id="PRO_5040948839" description="Phosphate-selective porin O and P" evidence="1">
    <location>
        <begin position="23"/>
        <end position="422"/>
    </location>
</feature>
<name>A0A9X4RUE8_9FLAO</name>
<dbReference type="SUPFAM" id="SSF56935">
    <property type="entry name" value="Porins"/>
    <property type="match status" value="1"/>
</dbReference>
<evidence type="ECO:0008006" key="4">
    <source>
        <dbReference type="Google" id="ProtNLM"/>
    </source>
</evidence>
<gene>
    <name evidence="2" type="ORF">NMK71_04175</name>
</gene>
<evidence type="ECO:0000313" key="3">
    <source>
        <dbReference type="Proteomes" id="UP001152599"/>
    </source>
</evidence>
<dbReference type="RefSeq" id="WP_304415843.1">
    <property type="nucleotide sequence ID" value="NZ_JANAIE010000001.1"/>
</dbReference>
<evidence type="ECO:0000256" key="1">
    <source>
        <dbReference type="SAM" id="SignalP"/>
    </source>
</evidence>
<reference evidence="2" key="1">
    <citation type="submission" date="2022-07" db="EMBL/GenBank/DDBJ databases">
        <title>Description and genome-wide analysis of Profundicola chukchiensis gen. nov., sp. nov., marine bacteria isolated from bottom sediments of the Chukchi Sea.</title>
        <authorList>
            <person name="Romanenko L."/>
            <person name="Otstavnykh N."/>
            <person name="Kurilenko V."/>
            <person name="Eremeev V."/>
            <person name="Velansky P."/>
            <person name="Mikhailov V."/>
            <person name="Isaeva M."/>
        </authorList>
    </citation>
    <scope>NUCLEOTIDE SEQUENCE</scope>
    <source>
        <strain evidence="2">KMM 9713</strain>
    </source>
</reference>
<dbReference type="AlphaFoldDB" id="A0A9X4RUE8"/>
<accession>A0A9X4RUE8</accession>
<keyword evidence="1" id="KW-0732">Signal</keyword>
<feature type="signal peptide" evidence="1">
    <location>
        <begin position="1"/>
        <end position="22"/>
    </location>
</feature>
<dbReference type="EMBL" id="JANCMU010000001">
    <property type="protein sequence ID" value="MDG4945601.1"/>
    <property type="molecule type" value="Genomic_DNA"/>
</dbReference>
<evidence type="ECO:0000313" key="2">
    <source>
        <dbReference type="EMBL" id="MDG4945601.1"/>
    </source>
</evidence>
<keyword evidence="3" id="KW-1185">Reference proteome</keyword>